<feature type="region of interest" description="Disordered" evidence="2">
    <location>
        <begin position="816"/>
        <end position="847"/>
    </location>
</feature>
<dbReference type="NCBIfam" id="TIGR04183">
    <property type="entry name" value="Por_Secre_tail"/>
    <property type="match status" value="1"/>
</dbReference>
<dbReference type="Pfam" id="PF18962">
    <property type="entry name" value="Por_Secre_tail"/>
    <property type="match status" value="1"/>
</dbReference>
<dbReference type="EMBL" id="ABIB01000003">
    <property type="protein sequence ID" value="EDP96581.1"/>
    <property type="molecule type" value="Genomic_DNA"/>
</dbReference>
<organism evidence="4 5">
    <name type="scientific">Kordia algicida OT-1</name>
    <dbReference type="NCBI Taxonomy" id="391587"/>
    <lineage>
        <taxon>Bacteria</taxon>
        <taxon>Pseudomonadati</taxon>
        <taxon>Bacteroidota</taxon>
        <taxon>Flavobacteriia</taxon>
        <taxon>Flavobacteriales</taxon>
        <taxon>Flavobacteriaceae</taxon>
        <taxon>Kordia</taxon>
    </lineage>
</organism>
<evidence type="ECO:0000259" key="3">
    <source>
        <dbReference type="Pfam" id="PF18962"/>
    </source>
</evidence>
<evidence type="ECO:0000256" key="2">
    <source>
        <dbReference type="SAM" id="MobiDB-lite"/>
    </source>
</evidence>
<accession>A9DQ60</accession>
<sequence length="917" mass="100501">MKKIYYFLAIITFLPLVALGQINVNTNLDNNALIQTLGGNGVDISNVNVTAANGSYGQFTNGGFGIAQGVLLTTGSIQDAVGPNDVRNAATDTNAGGSALLDALVNDGATQDATIITFDIVPEGTNISFNYVFASEEYHRFVNSQFNDVFGFFISGPGINGNQNIATIPGGNTPVAINTVNNGQSNDCNAPGGGTNSNFFIDNCNGNSIQYDGHTTVLQAVANNLQACQTYTITLAIADVSDGIFDSGVFIQQGTFSSNDSAVDFHFEHENGVEDTVFNLCEDVILDGTGTTATGSYFIDIWRVNGDGSVSWLSNQNDDGWAQGFPNPVNITQIFVDDEDNPVTFQAGVTYEVKLAIVDPNCGWISETRRFTYEEGQMSSAFDIINYDCYDGVFDVTVIAQDTAPNQWWRVYETSVPGSTTDADTIGPVSEIQGDITVTFTELDPTRFYYIKHGVWTNNCPWQETRIPLTPDCCDEFDSADFSVGVDFDYDFWVGSYEGYQDIGATHEWYILSSPNETGGPYTPVFSTTTTGGNDFELYTDGQFGVYYTIIHKVVSYCGEICYGQVQYQKEAETLRKENSAIAAEVDCCLVFDFWPNGPGAPEEFTAAFDIGIDPQSGTIQTFVPNTYPNNSSIEHEWTLFSSPNETGGPYILVDESTAVNYSYSSAQNGLYYFLFHKVKSDCGEVCFAQTICRNCGEATVAGNCELCGVIDCSLIDEIKESICDAPTSLVYSCKTSTLNWEDIPNADSYIVEIIWDDPECCKSTQSNAPQQWMVTESKFQLPYINVSGCFSWKIGVKCKEDIVWSNKKCSSCFTKPHDGPTKPQEPSASDVKTEAKISPNPNDGNMNIEISGKDKTNFTISVYRFDGTLIKTFDQNRIENNSINISWNGKSVLTQGMYFFVITTDTETITKKIMVE</sequence>
<dbReference type="Proteomes" id="UP000002945">
    <property type="component" value="Unassembled WGS sequence"/>
</dbReference>
<proteinExistence type="predicted"/>
<dbReference type="STRING" id="391587.KAOT1_15498"/>
<keyword evidence="1" id="KW-0732">Signal</keyword>
<evidence type="ECO:0000313" key="5">
    <source>
        <dbReference type="Proteomes" id="UP000002945"/>
    </source>
</evidence>
<dbReference type="Gene3D" id="2.60.40.4070">
    <property type="match status" value="1"/>
</dbReference>
<protein>
    <recommendedName>
        <fullName evidence="3">Secretion system C-terminal sorting domain-containing protein</fullName>
    </recommendedName>
</protein>
<gene>
    <name evidence="4" type="ORF">KAOT1_15498</name>
</gene>
<keyword evidence="5" id="KW-1185">Reference proteome</keyword>
<feature type="domain" description="Secretion system C-terminal sorting" evidence="3">
    <location>
        <begin position="838"/>
        <end position="916"/>
    </location>
</feature>
<dbReference type="OrthoDB" id="9765926at2"/>
<dbReference type="InterPro" id="IPR049804">
    <property type="entry name" value="Choice_anch_L"/>
</dbReference>
<comment type="caution">
    <text evidence="4">The sequence shown here is derived from an EMBL/GenBank/DDBJ whole genome shotgun (WGS) entry which is preliminary data.</text>
</comment>
<name>A9DQ60_9FLAO</name>
<dbReference type="eggNOG" id="COG3291">
    <property type="taxonomic scope" value="Bacteria"/>
</dbReference>
<dbReference type="RefSeq" id="WP_007095637.1">
    <property type="nucleotide sequence ID" value="NZ_CP142125.1"/>
</dbReference>
<dbReference type="InterPro" id="IPR026444">
    <property type="entry name" value="Secre_tail"/>
</dbReference>
<evidence type="ECO:0000256" key="1">
    <source>
        <dbReference type="ARBA" id="ARBA00022729"/>
    </source>
</evidence>
<reference evidence="4 5" key="1">
    <citation type="journal article" date="2011" name="J. Bacteriol.">
        <title>Genome sequence of the algicidal bacterium Kordia algicida OT-1.</title>
        <authorList>
            <person name="Lee H.S."/>
            <person name="Kang S.G."/>
            <person name="Kwon K.K."/>
            <person name="Lee J.H."/>
            <person name="Kim S.J."/>
        </authorList>
    </citation>
    <scope>NUCLEOTIDE SEQUENCE [LARGE SCALE GENOMIC DNA]</scope>
    <source>
        <strain evidence="4 5">OT-1</strain>
    </source>
</reference>
<evidence type="ECO:0000313" key="4">
    <source>
        <dbReference type="EMBL" id="EDP96581.1"/>
    </source>
</evidence>
<dbReference type="AlphaFoldDB" id="A9DQ60"/>
<dbReference type="NCBIfam" id="NF038133">
    <property type="entry name" value="choice_anch_L"/>
    <property type="match status" value="1"/>
</dbReference>
<dbReference type="HOGENOM" id="CLU_317570_0_0_10"/>